<keyword evidence="5 6" id="KW-0472">Membrane</keyword>
<evidence type="ECO:0000256" key="6">
    <source>
        <dbReference type="SAM" id="Phobius"/>
    </source>
</evidence>
<sequence>MCECCCFSGVGMVIMIIFTILIFLLPLIALIDIIRCEFTNSNKLIWVLIVLLFPFFGSILYFIFGLKQKIRK</sequence>
<evidence type="ECO:0000256" key="1">
    <source>
        <dbReference type="ARBA" id="ARBA00004651"/>
    </source>
</evidence>
<comment type="caution">
    <text evidence="8">The sequence shown here is derived from an EMBL/GenBank/DDBJ whole genome shotgun (WGS) entry which is preliminary data.</text>
</comment>
<keyword evidence="4 6" id="KW-1133">Transmembrane helix</keyword>
<feature type="transmembrane region" description="Helical" evidence="6">
    <location>
        <begin position="43"/>
        <end position="64"/>
    </location>
</feature>
<keyword evidence="3 6" id="KW-0812">Transmembrane</keyword>
<evidence type="ECO:0000256" key="2">
    <source>
        <dbReference type="ARBA" id="ARBA00022475"/>
    </source>
</evidence>
<protein>
    <recommendedName>
        <fullName evidence="7">Cardiolipin synthase N-terminal domain-containing protein</fullName>
    </recommendedName>
</protein>
<evidence type="ECO:0000256" key="5">
    <source>
        <dbReference type="ARBA" id="ARBA00023136"/>
    </source>
</evidence>
<feature type="transmembrane region" description="Helical" evidence="6">
    <location>
        <begin position="12"/>
        <end position="31"/>
    </location>
</feature>
<keyword evidence="9" id="KW-1185">Reference proteome</keyword>
<dbReference type="OrthoDB" id="1122481at2"/>
<evidence type="ECO:0000256" key="4">
    <source>
        <dbReference type="ARBA" id="ARBA00022989"/>
    </source>
</evidence>
<name>A0A2V3ZX61_9BACT</name>
<comment type="subcellular location">
    <subcellularLocation>
        <location evidence="1">Cell membrane</location>
        <topology evidence="1">Multi-pass membrane protein</topology>
    </subcellularLocation>
</comment>
<evidence type="ECO:0000313" key="9">
    <source>
        <dbReference type="Proteomes" id="UP000248079"/>
    </source>
</evidence>
<evidence type="ECO:0000259" key="7">
    <source>
        <dbReference type="Pfam" id="PF13396"/>
    </source>
</evidence>
<gene>
    <name evidence="8" type="ORF">DF185_15360</name>
</gene>
<dbReference type="Proteomes" id="UP000248079">
    <property type="component" value="Unassembled WGS sequence"/>
</dbReference>
<proteinExistence type="predicted"/>
<dbReference type="AlphaFoldDB" id="A0A2V3ZX61"/>
<organism evidence="8 9">
    <name type="scientific">Marinifilum breve</name>
    <dbReference type="NCBI Taxonomy" id="2184082"/>
    <lineage>
        <taxon>Bacteria</taxon>
        <taxon>Pseudomonadati</taxon>
        <taxon>Bacteroidota</taxon>
        <taxon>Bacteroidia</taxon>
        <taxon>Marinilabiliales</taxon>
        <taxon>Marinifilaceae</taxon>
    </lineage>
</organism>
<keyword evidence="2" id="KW-1003">Cell membrane</keyword>
<evidence type="ECO:0000256" key="3">
    <source>
        <dbReference type="ARBA" id="ARBA00022692"/>
    </source>
</evidence>
<reference evidence="8 9" key="1">
    <citation type="submission" date="2018-05" db="EMBL/GenBank/DDBJ databases">
        <title>Marinifilum breve JC075T sp. nov., a marine bacterium isolated from Yongle Blue Hole in the South China Sea.</title>
        <authorList>
            <person name="Fu T."/>
        </authorList>
    </citation>
    <scope>NUCLEOTIDE SEQUENCE [LARGE SCALE GENOMIC DNA]</scope>
    <source>
        <strain evidence="8 9">JC075</strain>
    </source>
</reference>
<accession>A0A2V3ZX61</accession>
<feature type="domain" description="Cardiolipin synthase N-terminal" evidence="7">
    <location>
        <begin position="25"/>
        <end position="65"/>
    </location>
</feature>
<dbReference type="InterPro" id="IPR027379">
    <property type="entry name" value="CLS_N"/>
</dbReference>
<dbReference type="EMBL" id="QFLI01000007">
    <property type="protein sequence ID" value="PXX98755.1"/>
    <property type="molecule type" value="Genomic_DNA"/>
</dbReference>
<dbReference type="GO" id="GO:0005886">
    <property type="term" value="C:plasma membrane"/>
    <property type="evidence" value="ECO:0007669"/>
    <property type="project" value="UniProtKB-SubCell"/>
</dbReference>
<evidence type="ECO:0000313" key="8">
    <source>
        <dbReference type="EMBL" id="PXX98755.1"/>
    </source>
</evidence>
<dbReference type="Pfam" id="PF13396">
    <property type="entry name" value="PLDc_N"/>
    <property type="match status" value="1"/>
</dbReference>